<dbReference type="GeneID" id="85402029"/>
<protein>
    <submittedName>
        <fullName evidence="1">Uncharacterized protein</fullName>
    </submittedName>
</protein>
<sequence length="186" mass="19780">MVAVAGAAVAAELCGAWTSSEAGGVKHGIYGAIAALNRAFGKEQGMLGQCCDDKAVVASSWSFNMFLFLWNPVHVEGHRSKVTQATADDVKFERHDKAQAEAARVVVRDEQLGRVVRIALQKNTLFLDGFQAVWSETHCMSPQSRTAFAEESASGADGDKHEVPCASFCATTAQTAAYLSKIAALA</sequence>
<proteinExistence type="predicted"/>
<keyword evidence="2" id="KW-1185">Reference proteome</keyword>
<organism evidence="1 2">
    <name type="scientific">Colletotrichum tamarilloi</name>
    <dbReference type="NCBI Taxonomy" id="1209934"/>
    <lineage>
        <taxon>Eukaryota</taxon>
        <taxon>Fungi</taxon>
        <taxon>Dikarya</taxon>
        <taxon>Ascomycota</taxon>
        <taxon>Pezizomycotina</taxon>
        <taxon>Sordariomycetes</taxon>
        <taxon>Hypocreomycetidae</taxon>
        <taxon>Glomerellales</taxon>
        <taxon>Glomerellaceae</taxon>
        <taxon>Colletotrichum</taxon>
        <taxon>Colletotrichum acutatum species complex</taxon>
    </lineage>
</organism>
<accession>A0ABQ9RPG5</accession>
<comment type="caution">
    <text evidence="1">The sequence shown here is derived from an EMBL/GenBank/DDBJ whole genome shotgun (WGS) entry which is preliminary data.</text>
</comment>
<dbReference type="EMBL" id="MLFU01000004">
    <property type="protein sequence ID" value="KAK1509627.1"/>
    <property type="molecule type" value="Genomic_DNA"/>
</dbReference>
<dbReference type="Proteomes" id="UP001227543">
    <property type="component" value="Unassembled WGS sequence"/>
</dbReference>
<dbReference type="RefSeq" id="XP_060387325.1">
    <property type="nucleotide sequence ID" value="XM_060517791.1"/>
</dbReference>
<gene>
    <name evidence="1" type="ORF">CTAM01_01750</name>
</gene>
<reference evidence="1 2" key="1">
    <citation type="submission" date="2016-10" db="EMBL/GenBank/DDBJ databases">
        <title>The genome sequence of Colletotrichum fioriniae PJ7.</title>
        <authorList>
            <person name="Baroncelli R."/>
        </authorList>
    </citation>
    <scope>NUCLEOTIDE SEQUENCE [LARGE SCALE GENOMIC DNA]</scope>
    <source>
        <strain evidence="1 2">Tom-12</strain>
    </source>
</reference>
<evidence type="ECO:0000313" key="2">
    <source>
        <dbReference type="Proteomes" id="UP001227543"/>
    </source>
</evidence>
<name>A0ABQ9RPG5_9PEZI</name>
<evidence type="ECO:0000313" key="1">
    <source>
        <dbReference type="EMBL" id="KAK1509627.1"/>
    </source>
</evidence>